<organism evidence="2 3">
    <name type="scientific">Lysinibacillus pakistanensis</name>
    <dbReference type="NCBI Taxonomy" id="759811"/>
    <lineage>
        <taxon>Bacteria</taxon>
        <taxon>Bacillati</taxon>
        <taxon>Bacillota</taxon>
        <taxon>Bacilli</taxon>
        <taxon>Bacillales</taxon>
        <taxon>Bacillaceae</taxon>
        <taxon>Lysinibacillus</taxon>
    </lineage>
</organism>
<dbReference type="EMBL" id="CP045835">
    <property type="protein sequence ID" value="QGG50751.1"/>
    <property type="molecule type" value="Genomic_DNA"/>
</dbReference>
<evidence type="ECO:0000313" key="3">
    <source>
        <dbReference type="Proteomes" id="UP000373269"/>
    </source>
</evidence>
<keyword evidence="3" id="KW-1185">Reference proteome</keyword>
<dbReference type="RefSeq" id="WP_369595084.1">
    <property type="nucleotide sequence ID" value="NZ_CP045835.1"/>
</dbReference>
<dbReference type="Proteomes" id="UP000373269">
    <property type="component" value="Chromosome"/>
</dbReference>
<feature type="compositionally biased region" description="Low complexity" evidence="1">
    <location>
        <begin position="104"/>
        <end position="113"/>
    </location>
</feature>
<accession>A0ABX6D7J1</accession>
<evidence type="ECO:0000313" key="2">
    <source>
        <dbReference type="EMBL" id="QGG50751.1"/>
    </source>
</evidence>
<proteinExistence type="predicted"/>
<sequence>MNNTPIVSWYEGTNEFSKKVDYTVNYGTVDASSPSPQKTFFIWNNRGVQEDCPKMEEVTFTTRDRDGGTTVEAVKDNWFRVKVDSLGESGWTEVGKGGGTQNPTGLKDLGTTGTTTNKNAATAQVWSKEKTFTLGAYVKPTTANGFIYKVINAGTTSDQEPAWGKIDGNTFVDAGIEYLTVKIDKTPNAKEILGLANDTKEDGSNAHLAGGNFVQITVYAEVPMTASAGKNSLVQRVSYRYV</sequence>
<evidence type="ECO:0000256" key="1">
    <source>
        <dbReference type="SAM" id="MobiDB-lite"/>
    </source>
</evidence>
<gene>
    <name evidence="2" type="ORF">GDS87_07195</name>
</gene>
<reference evidence="2 3" key="1">
    <citation type="submission" date="2019-11" db="EMBL/GenBank/DDBJ databases">
        <title>Whole Genome Sequencing and Comparative Genomic Analyses of Lysinibacillus pakistanensis LZH-9, a Halotolerant Strain with Excellent COD Removal Capability.</title>
        <authorList>
            <person name="Zhou H."/>
        </authorList>
    </citation>
    <scope>NUCLEOTIDE SEQUENCE [LARGE SCALE GENOMIC DNA]</scope>
    <source>
        <strain evidence="2 3">LZH-9</strain>
    </source>
</reference>
<name>A0ABX6D7J1_9BACI</name>
<protein>
    <submittedName>
        <fullName evidence="2">Uncharacterized protein</fullName>
    </submittedName>
</protein>
<feature type="region of interest" description="Disordered" evidence="1">
    <location>
        <begin position="92"/>
        <end position="113"/>
    </location>
</feature>